<organism evidence="2">
    <name type="scientific">Anguilla anguilla</name>
    <name type="common">European freshwater eel</name>
    <name type="synonym">Muraena anguilla</name>
    <dbReference type="NCBI Taxonomy" id="7936"/>
    <lineage>
        <taxon>Eukaryota</taxon>
        <taxon>Metazoa</taxon>
        <taxon>Chordata</taxon>
        <taxon>Craniata</taxon>
        <taxon>Vertebrata</taxon>
        <taxon>Euteleostomi</taxon>
        <taxon>Actinopterygii</taxon>
        <taxon>Neopterygii</taxon>
        <taxon>Teleostei</taxon>
        <taxon>Anguilliformes</taxon>
        <taxon>Anguillidae</taxon>
        <taxon>Anguilla</taxon>
    </lineage>
</organism>
<sequence length="53" mass="6496">MTSYWPVVSHNWISHFLFMILWPLQFIDRINTFKMDNRYFLNVICIDVICILS</sequence>
<dbReference type="EMBL" id="GBXM01045598">
    <property type="protein sequence ID" value="JAH62979.1"/>
    <property type="molecule type" value="Transcribed_RNA"/>
</dbReference>
<feature type="transmembrane region" description="Helical" evidence="1">
    <location>
        <begin position="12"/>
        <end position="30"/>
    </location>
</feature>
<dbReference type="EMBL" id="GBXM01059255">
    <property type="protein sequence ID" value="JAH49322.1"/>
    <property type="molecule type" value="Transcribed_RNA"/>
</dbReference>
<reference evidence="2" key="2">
    <citation type="journal article" date="2015" name="Fish Shellfish Immunol.">
        <title>Early steps in the European eel (Anguilla anguilla)-Vibrio vulnificus interaction in the gills: Role of the RtxA13 toxin.</title>
        <authorList>
            <person name="Callol A."/>
            <person name="Pajuelo D."/>
            <person name="Ebbesson L."/>
            <person name="Teles M."/>
            <person name="MacKenzie S."/>
            <person name="Amaro C."/>
        </authorList>
    </citation>
    <scope>NUCLEOTIDE SEQUENCE</scope>
</reference>
<keyword evidence="1" id="KW-0812">Transmembrane</keyword>
<protein>
    <submittedName>
        <fullName evidence="2">Uncharacterized protein</fullName>
    </submittedName>
</protein>
<keyword evidence="1" id="KW-0472">Membrane</keyword>
<evidence type="ECO:0000256" key="1">
    <source>
        <dbReference type="SAM" id="Phobius"/>
    </source>
</evidence>
<dbReference type="AlphaFoldDB" id="A0A0E9T7E5"/>
<evidence type="ECO:0000313" key="2">
    <source>
        <dbReference type="EMBL" id="JAH49322.1"/>
    </source>
</evidence>
<proteinExistence type="predicted"/>
<keyword evidence="1" id="KW-1133">Transmembrane helix</keyword>
<name>A0A0E9T7E5_ANGAN</name>
<reference evidence="2" key="1">
    <citation type="submission" date="2014-11" db="EMBL/GenBank/DDBJ databases">
        <authorList>
            <person name="Amaro Gonzalez C."/>
        </authorList>
    </citation>
    <scope>NUCLEOTIDE SEQUENCE</scope>
</reference>
<accession>A0A0E9T7E5</accession>